<protein>
    <recommendedName>
        <fullName evidence="4 5">Glucose-methanol-choline oxidoreductase N-terminal domain-containing protein</fullName>
    </recommendedName>
</protein>
<dbReference type="InterPro" id="IPR007867">
    <property type="entry name" value="GMC_OxRtase_C"/>
</dbReference>
<dbReference type="SUPFAM" id="SSF54373">
    <property type="entry name" value="FAD-linked reductases, C-terminal domain"/>
    <property type="match status" value="1"/>
</dbReference>
<organism evidence="6 7">
    <name type="scientific">Molorchus minor</name>
    <dbReference type="NCBI Taxonomy" id="1323400"/>
    <lineage>
        <taxon>Eukaryota</taxon>
        <taxon>Metazoa</taxon>
        <taxon>Ecdysozoa</taxon>
        <taxon>Arthropoda</taxon>
        <taxon>Hexapoda</taxon>
        <taxon>Insecta</taxon>
        <taxon>Pterygota</taxon>
        <taxon>Neoptera</taxon>
        <taxon>Endopterygota</taxon>
        <taxon>Coleoptera</taxon>
        <taxon>Polyphaga</taxon>
        <taxon>Cucujiformia</taxon>
        <taxon>Chrysomeloidea</taxon>
        <taxon>Cerambycidae</taxon>
        <taxon>Lamiinae</taxon>
        <taxon>Monochamini</taxon>
        <taxon>Molorchus</taxon>
    </lineage>
</organism>
<keyword evidence="3" id="KW-0472">Membrane</keyword>
<evidence type="ECO:0000313" key="7">
    <source>
        <dbReference type="Proteomes" id="UP001162164"/>
    </source>
</evidence>
<dbReference type="Pfam" id="PF00732">
    <property type="entry name" value="GMC_oxred_N"/>
    <property type="match status" value="1"/>
</dbReference>
<dbReference type="InterPro" id="IPR012132">
    <property type="entry name" value="GMC_OxRdtase"/>
</dbReference>
<evidence type="ECO:0000256" key="3">
    <source>
        <dbReference type="SAM" id="Phobius"/>
    </source>
</evidence>
<evidence type="ECO:0000259" key="5">
    <source>
        <dbReference type="PROSITE" id="PS00624"/>
    </source>
</evidence>
<comment type="caution">
    <text evidence="6">The sequence shown here is derived from an EMBL/GenBank/DDBJ whole genome shotgun (WGS) entry which is preliminary data.</text>
</comment>
<dbReference type="Gene3D" id="3.30.410.40">
    <property type="match status" value="1"/>
</dbReference>
<feature type="transmembrane region" description="Helical" evidence="3">
    <location>
        <begin position="60"/>
        <end position="83"/>
    </location>
</feature>
<dbReference type="EMBL" id="JAPWTJ010000018">
    <property type="protein sequence ID" value="KAJ8985236.1"/>
    <property type="molecule type" value="Genomic_DNA"/>
</dbReference>
<reference evidence="6" key="1">
    <citation type="journal article" date="2023" name="Insect Mol. Biol.">
        <title>Genome sequencing provides insights into the evolution of gene families encoding plant cell wall-degrading enzymes in longhorned beetles.</title>
        <authorList>
            <person name="Shin N.R."/>
            <person name="Okamura Y."/>
            <person name="Kirsch R."/>
            <person name="Pauchet Y."/>
        </authorList>
    </citation>
    <scope>NUCLEOTIDE SEQUENCE</scope>
    <source>
        <strain evidence="6">MMC_N1</strain>
    </source>
</reference>
<dbReference type="InterPro" id="IPR036188">
    <property type="entry name" value="FAD/NAD-bd_sf"/>
</dbReference>
<comment type="similarity">
    <text evidence="1 2">Belongs to the GMC oxidoreductase family.</text>
</comment>
<dbReference type="PIRSF" id="PIRSF000137">
    <property type="entry name" value="Alcohol_oxidase"/>
    <property type="match status" value="1"/>
</dbReference>
<name>A0ABQ9K3S5_9CUCU</name>
<dbReference type="PROSITE" id="PS00624">
    <property type="entry name" value="GMC_OXRED_2"/>
    <property type="match status" value="1"/>
</dbReference>
<keyword evidence="2" id="KW-0274">FAD</keyword>
<evidence type="ECO:0000256" key="2">
    <source>
        <dbReference type="RuleBase" id="RU003968"/>
    </source>
</evidence>
<proteinExistence type="inferred from homology"/>
<dbReference type="PANTHER" id="PTHR11552">
    <property type="entry name" value="GLUCOSE-METHANOL-CHOLINE GMC OXIDOREDUCTASE"/>
    <property type="match status" value="1"/>
</dbReference>
<keyword evidence="3" id="KW-0812">Transmembrane</keyword>
<dbReference type="Gene3D" id="3.50.50.60">
    <property type="entry name" value="FAD/NAD(P)-binding domain"/>
    <property type="match status" value="1"/>
</dbReference>
<dbReference type="InterPro" id="IPR000172">
    <property type="entry name" value="GMC_OxRdtase_N"/>
</dbReference>
<dbReference type="Pfam" id="PF05199">
    <property type="entry name" value="GMC_oxred_C"/>
    <property type="match status" value="1"/>
</dbReference>
<evidence type="ECO:0000256" key="1">
    <source>
        <dbReference type="ARBA" id="ARBA00010790"/>
    </source>
</evidence>
<dbReference type="PROSITE" id="PS00623">
    <property type="entry name" value="GMC_OXRED_1"/>
    <property type="match status" value="1"/>
</dbReference>
<sequence length="664" mass="74354">MKSDWKNLFDEGSPSRLKFTQSKSALSPDALRYREFLQVVGDPVRSAGLVNGRIAVKAGVALIGAGKIAVLPFLIAAMTYFHYDQFDPENRPVDRPDIDPMYDFIVVGSGSAGAVVANRLTEIPNWKVLLLEAGGHETEITDVPILSLYLHKSKVDWGYKTEPSDTACQAMIEKRCSWTRGKVLGGSSVLNTMLYIRGNKRDFDRWAAYGNEGWSYDEVLPYFKKSQDQRNPYLSKNKYHSTGGYQTVQDAPYNTPLGVAFLEAGQEMGYDIRDINGEKQTGFALYQYTMRRGARCSVAKSFLRPIRLRKNLHISMYSHVTRILIDPHSRRAYGVEYIRNGEKRTVLAKKEVILSAGAINSPQLLMLSGVGPKEHLQAKRIPVIHDSPGVGQNLQDHIAAVVTFLIDHPISLVINRLVNLNTAIRYAVKEDGPLTSSIGLEAVGFIPTKYANRSDDWPDMEFMLTSATTPADGGTQVKKAHGLTDEFYKEVFESINYKDSFGVWAMMLRPKSRGEILLRGAKAAVAYGQTEALKRFGARFHSVPLPNCKHLPPYTDEYWDCFIRQYTLSIYHYSCTAKMGPPSDPYAVVDPHLRVYGVAGLRVIDASIMPFITNGNINAPTIMIGEKGGRSDKKLLVDPGDREKKKEGRRCYIQCENRKQSIQK</sequence>
<evidence type="ECO:0000259" key="4">
    <source>
        <dbReference type="PROSITE" id="PS00623"/>
    </source>
</evidence>
<feature type="domain" description="Glucose-methanol-choline oxidoreductase N-terminal" evidence="5">
    <location>
        <begin position="357"/>
        <end position="371"/>
    </location>
</feature>
<dbReference type="Proteomes" id="UP001162164">
    <property type="component" value="Unassembled WGS sequence"/>
</dbReference>
<accession>A0ABQ9K3S5</accession>
<keyword evidence="3" id="KW-1133">Transmembrane helix</keyword>
<keyword evidence="7" id="KW-1185">Reference proteome</keyword>
<dbReference type="SUPFAM" id="SSF51905">
    <property type="entry name" value="FAD/NAD(P)-binding domain"/>
    <property type="match status" value="1"/>
</dbReference>
<gene>
    <name evidence="6" type="ORF">NQ317_018265</name>
</gene>
<dbReference type="PANTHER" id="PTHR11552:SF154">
    <property type="entry name" value="FI04917P"/>
    <property type="match status" value="1"/>
</dbReference>
<evidence type="ECO:0000313" key="6">
    <source>
        <dbReference type="EMBL" id="KAJ8985236.1"/>
    </source>
</evidence>
<feature type="domain" description="Glucose-methanol-choline oxidoreductase N-terminal" evidence="4">
    <location>
        <begin position="181"/>
        <end position="204"/>
    </location>
</feature>
<keyword evidence="2" id="KW-0285">Flavoprotein</keyword>